<evidence type="ECO:0000256" key="1">
    <source>
        <dbReference type="SAM" id="MobiDB-lite"/>
    </source>
</evidence>
<protein>
    <recommendedName>
        <fullName evidence="4">ER-bound oxygenase mpaB/mpaB'/Rubber oxygenase catalytic domain-containing protein</fullName>
    </recommendedName>
</protein>
<dbReference type="InterPro" id="IPR046366">
    <property type="entry name" value="MPAB"/>
</dbReference>
<dbReference type="RefSeq" id="WP_097243921.1">
    <property type="nucleotide sequence ID" value="NZ_OBEG01000001.1"/>
</dbReference>
<organism evidence="2 3">
    <name type="scientific">Nocardia amikacinitolerans</name>
    <dbReference type="NCBI Taxonomy" id="756689"/>
    <lineage>
        <taxon>Bacteria</taxon>
        <taxon>Bacillati</taxon>
        <taxon>Actinomycetota</taxon>
        <taxon>Actinomycetes</taxon>
        <taxon>Mycobacteriales</taxon>
        <taxon>Nocardiaceae</taxon>
        <taxon>Nocardia</taxon>
    </lineage>
</organism>
<gene>
    <name evidence="2" type="ORF">SAMN04244553_1135</name>
</gene>
<dbReference type="PANTHER" id="PTHR36124">
    <property type="match status" value="1"/>
</dbReference>
<dbReference type="STRING" id="1379680.GCA_001612615_04933"/>
<accession>A0A285KZ30</accession>
<proteinExistence type="predicted"/>
<name>A0A285KZ30_9NOCA</name>
<evidence type="ECO:0008006" key="4">
    <source>
        <dbReference type="Google" id="ProtNLM"/>
    </source>
</evidence>
<dbReference type="GO" id="GO:0016491">
    <property type="term" value="F:oxidoreductase activity"/>
    <property type="evidence" value="ECO:0007669"/>
    <property type="project" value="InterPro"/>
</dbReference>
<dbReference type="EMBL" id="OBEG01000001">
    <property type="protein sequence ID" value="SNY77928.1"/>
    <property type="molecule type" value="Genomic_DNA"/>
</dbReference>
<dbReference type="Proteomes" id="UP000219565">
    <property type="component" value="Unassembled WGS sequence"/>
</dbReference>
<feature type="compositionally biased region" description="Polar residues" evidence="1">
    <location>
        <begin position="1"/>
        <end position="10"/>
    </location>
</feature>
<reference evidence="2 3" key="1">
    <citation type="submission" date="2017-09" db="EMBL/GenBank/DDBJ databases">
        <authorList>
            <person name="Ehlers B."/>
            <person name="Leendertz F.H."/>
        </authorList>
    </citation>
    <scope>NUCLEOTIDE SEQUENCE [LARGE SCALE GENOMIC DNA]</scope>
    <source>
        <strain evidence="2 3">DSM 45537</strain>
    </source>
</reference>
<feature type="region of interest" description="Disordered" evidence="1">
    <location>
        <begin position="1"/>
        <end position="22"/>
    </location>
</feature>
<dbReference type="AlphaFoldDB" id="A0A285KZ30"/>
<evidence type="ECO:0000313" key="2">
    <source>
        <dbReference type="EMBL" id="SNY77928.1"/>
    </source>
</evidence>
<keyword evidence="3" id="KW-1185">Reference proteome</keyword>
<evidence type="ECO:0000313" key="3">
    <source>
        <dbReference type="Proteomes" id="UP000219565"/>
    </source>
</evidence>
<sequence length="283" mass="31539">MQRSTATTAHSPDVPAGGDAAEPDYAPIMRDIQQRLNFPIGARLAENLIYAVGFIRTCGGVEDAEAVDRAGSGKIHKQGDRRADATAGYFQYWMTYGATGARTRESVAKVAAMHEHYKKSYTMSNAAFVHGVALFTILFDEIFQIVGLDVFTEEEKAAQAAHWRAIGEQLHVHDMPDTWAGLQRFNTEYEHNPAYFRPTPEAHRCAEALIDQFNNRWLPRALHPLGRALLLSLVPDHVLVAVGERKPPVVVVHLLRIAVRLGLLAQWRMGAILRRSRAGQIPR</sequence>
<dbReference type="PANTHER" id="PTHR36124:SF1">
    <property type="entry name" value="ER-BOUND OXYGENASE MPAB_MPAB'_RUBBER OXYGENASE CATALYTIC DOMAIN-CONTAINING PROTEIN"/>
    <property type="match status" value="1"/>
</dbReference>
<dbReference type="OrthoDB" id="9812943at2"/>